<accession>A0A0K9NQ59</accession>
<dbReference type="AlphaFoldDB" id="A0A0K9NQ59"/>
<dbReference type="EMBL" id="LFYR01001898">
    <property type="protein sequence ID" value="KMZ58743.1"/>
    <property type="molecule type" value="Genomic_DNA"/>
</dbReference>
<dbReference type="STRING" id="29655.A0A0K9NQ59"/>
<gene>
    <name evidence="2" type="ORF">ZOSMA_74G00870</name>
</gene>
<comment type="caution">
    <text evidence="2">The sequence shown here is derived from an EMBL/GenBank/DDBJ whole genome shotgun (WGS) entry which is preliminary data.</text>
</comment>
<reference evidence="3" key="1">
    <citation type="journal article" date="2016" name="Nature">
        <title>The genome of the seagrass Zostera marina reveals angiosperm adaptation to the sea.</title>
        <authorList>
            <person name="Olsen J.L."/>
            <person name="Rouze P."/>
            <person name="Verhelst B."/>
            <person name="Lin Y.-C."/>
            <person name="Bayer T."/>
            <person name="Collen J."/>
            <person name="Dattolo E."/>
            <person name="De Paoli E."/>
            <person name="Dittami S."/>
            <person name="Maumus F."/>
            <person name="Michel G."/>
            <person name="Kersting A."/>
            <person name="Lauritano C."/>
            <person name="Lohaus R."/>
            <person name="Toepel M."/>
            <person name="Tonon T."/>
            <person name="Vanneste K."/>
            <person name="Amirebrahimi M."/>
            <person name="Brakel J."/>
            <person name="Bostroem C."/>
            <person name="Chovatia M."/>
            <person name="Grimwood J."/>
            <person name="Jenkins J.W."/>
            <person name="Jueterbock A."/>
            <person name="Mraz A."/>
            <person name="Stam W.T."/>
            <person name="Tice H."/>
            <person name="Bornberg-Bauer E."/>
            <person name="Green P.J."/>
            <person name="Pearson G.A."/>
            <person name="Procaccini G."/>
            <person name="Duarte C.M."/>
            <person name="Schmutz J."/>
            <person name="Reusch T.B.H."/>
            <person name="Van de Peer Y."/>
        </authorList>
    </citation>
    <scope>NUCLEOTIDE SEQUENCE [LARGE SCALE GENOMIC DNA]</scope>
    <source>
        <strain evidence="3">cv. Finnish</strain>
    </source>
</reference>
<dbReference type="Proteomes" id="UP000036987">
    <property type="component" value="Unassembled WGS sequence"/>
</dbReference>
<keyword evidence="3" id="KW-1185">Reference proteome</keyword>
<organism evidence="2 3">
    <name type="scientific">Zostera marina</name>
    <name type="common">Eelgrass</name>
    <dbReference type="NCBI Taxonomy" id="29655"/>
    <lineage>
        <taxon>Eukaryota</taxon>
        <taxon>Viridiplantae</taxon>
        <taxon>Streptophyta</taxon>
        <taxon>Embryophyta</taxon>
        <taxon>Tracheophyta</taxon>
        <taxon>Spermatophyta</taxon>
        <taxon>Magnoliopsida</taxon>
        <taxon>Liliopsida</taxon>
        <taxon>Zosteraceae</taxon>
        <taxon>Zostera</taxon>
    </lineage>
</organism>
<feature type="coiled-coil region" evidence="1">
    <location>
        <begin position="87"/>
        <end position="114"/>
    </location>
</feature>
<dbReference type="PANTHER" id="PTHR36037">
    <property type="entry name" value="RNA-DIRECTED DNA POLYMERASE (REVERSE TRANSCRIPTASE)-RELATED FAMILY PROTEIN"/>
    <property type="match status" value="1"/>
</dbReference>
<sequence>MDETLISSSEPLPVDSAEFQDFLSRTTDRLSQLRSSVNDHLDQGLTPLESQKFLEDFLADARWNRCQEIQEEDPCVDALVSEDLEVYLDLFKELRSLQEENEQLSHEIMSLTDIVVKDSARMDVDLKELDSDINKFRSRSPRQEQLYNNENCMFNHVDIQAMELNCLISKRDTVDTCLMSSANLNQYLKREDLNRVEELFCGVRVIEFDANSVRLSMKSYAADMDNILLKQKLGSLKETFDHDHDHEIVIEFGNELTQLKNVKISSTNVCLDHIVYTAKSSRHSLPWLVWNIQQQILLCTLRLLVVDNINNSRRSAMYSDKDETITIHLVDGVDAYIEIPDGWPISDFGLKLISVTGKSNNTISLDIICKINDSVDALDKQTLHCLEGFVDTIEHAVHEMKQNSQ</sequence>
<name>A0A0K9NQ59_ZOSMR</name>
<evidence type="ECO:0000313" key="3">
    <source>
        <dbReference type="Proteomes" id="UP000036987"/>
    </source>
</evidence>
<proteinExistence type="predicted"/>
<keyword evidence="1" id="KW-0175">Coiled coil</keyword>
<dbReference type="PANTHER" id="PTHR36037:SF1">
    <property type="entry name" value="RNA-DIRECTED DNA POLYMERASE (REVERSE TRANSCRIPTASE)-RELATED FAMILY PROTEIN"/>
    <property type="match status" value="1"/>
</dbReference>
<evidence type="ECO:0000256" key="1">
    <source>
        <dbReference type="SAM" id="Coils"/>
    </source>
</evidence>
<dbReference type="OMA" id="LGWFLQK"/>
<protein>
    <submittedName>
        <fullName evidence="2">Uncharacterized protein</fullName>
    </submittedName>
</protein>
<dbReference type="OrthoDB" id="1927690at2759"/>
<evidence type="ECO:0000313" key="2">
    <source>
        <dbReference type="EMBL" id="KMZ58743.1"/>
    </source>
</evidence>